<reference evidence="2" key="1">
    <citation type="journal article" date="2021" name="Front. Microbiol.">
        <title>Comprehensive Comparative Genomics and Phenotyping of Methylobacterium Species.</title>
        <authorList>
            <person name="Alessa O."/>
            <person name="Ogura Y."/>
            <person name="Fujitani Y."/>
            <person name="Takami H."/>
            <person name="Hayashi T."/>
            <person name="Sahin N."/>
            <person name="Tani A."/>
        </authorList>
    </citation>
    <scope>NUCLEOTIDE SEQUENCE</scope>
    <source>
        <strain evidence="2">DSM 14458</strain>
    </source>
</reference>
<dbReference type="Gene3D" id="1.10.10.690">
    <property type="entry name" value="YidB-like"/>
    <property type="match status" value="1"/>
</dbReference>
<protein>
    <recommendedName>
        <fullName evidence="4">DUF937 domain-containing protein</fullName>
    </recommendedName>
</protein>
<name>A0ABQ4V5R2_9HYPH</name>
<proteinExistence type="predicted"/>
<sequence>MDGASRACWLCLATAAQPRVLDDDWTRESRMGLLDQVIGGVVGQVLGGGRGGALSSPIVKALLMLLLAKGANGGLGDILGRLGGQEGPESRHPMPDPGAGDGDLGGFNQSRRSGPPAQGGSDLGGEFGDLAGMLDGPGDGRSDPGERAPGAGPYARLDRDEADQAGQEAAGGLGGLIERFERGGLGDVIGSWIGHGPNQTVQPNRLAEALGPDTVETLSRETGLSRDDLLGQLAQALPGVVDALTPQGRPPNREDARGW</sequence>
<comment type="caution">
    <text evidence="2">The sequence shown here is derived from an EMBL/GenBank/DDBJ whole genome shotgun (WGS) entry which is preliminary data.</text>
</comment>
<feature type="region of interest" description="Disordered" evidence="1">
    <location>
        <begin position="79"/>
        <end position="167"/>
    </location>
</feature>
<evidence type="ECO:0000313" key="3">
    <source>
        <dbReference type="Proteomes" id="UP001055093"/>
    </source>
</evidence>
<accession>A0ABQ4V5R2</accession>
<dbReference type="EMBL" id="BPRE01000018">
    <property type="protein sequence ID" value="GJE77947.1"/>
    <property type="molecule type" value="Genomic_DNA"/>
</dbReference>
<dbReference type="SUPFAM" id="SSF140804">
    <property type="entry name" value="YidB-like"/>
    <property type="match status" value="1"/>
</dbReference>
<dbReference type="InterPro" id="IPR045372">
    <property type="entry name" value="YidB"/>
</dbReference>
<dbReference type="Pfam" id="PF20159">
    <property type="entry name" value="YidB"/>
    <property type="match status" value="1"/>
</dbReference>
<evidence type="ECO:0000256" key="1">
    <source>
        <dbReference type="SAM" id="MobiDB-lite"/>
    </source>
</evidence>
<keyword evidence="3" id="KW-1185">Reference proteome</keyword>
<evidence type="ECO:0008006" key="4">
    <source>
        <dbReference type="Google" id="ProtNLM"/>
    </source>
</evidence>
<gene>
    <name evidence="2" type="ORF">BGCPKDLD_4556</name>
</gene>
<evidence type="ECO:0000313" key="2">
    <source>
        <dbReference type="EMBL" id="GJE77947.1"/>
    </source>
</evidence>
<dbReference type="InterPro" id="IPR027405">
    <property type="entry name" value="YidB-like"/>
</dbReference>
<organism evidence="2 3">
    <name type="scientific">Methylorubrum suomiense</name>
    <dbReference type="NCBI Taxonomy" id="144191"/>
    <lineage>
        <taxon>Bacteria</taxon>
        <taxon>Pseudomonadati</taxon>
        <taxon>Pseudomonadota</taxon>
        <taxon>Alphaproteobacteria</taxon>
        <taxon>Hyphomicrobiales</taxon>
        <taxon>Methylobacteriaceae</taxon>
        <taxon>Methylorubrum</taxon>
    </lineage>
</organism>
<reference evidence="2" key="2">
    <citation type="submission" date="2021-08" db="EMBL/GenBank/DDBJ databases">
        <authorList>
            <person name="Tani A."/>
            <person name="Ola A."/>
            <person name="Ogura Y."/>
            <person name="Katsura K."/>
            <person name="Hayashi T."/>
        </authorList>
    </citation>
    <scope>NUCLEOTIDE SEQUENCE</scope>
    <source>
        <strain evidence="2">DSM 14458</strain>
    </source>
</reference>
<dbReference type="Proteomes" id="UP001055093">
    <property type="component" value="Unassembled WGS sequence"/>
</dbReference>